<feature type="compositionally biased region" description="Polar residues" evidence="1">
    <location>
        <begin position="1536"/>
        <end position="1547"/>
    </location>
</feature>
<reference evidence="2" key="1">
    <citation type="journal article" date="2021" name="Mol. Plant Microbe Interact.">
        <title>Complete Genome Sequence of the Plant-Pathogenic Fungus Colletotrichum lupini.</title>
        <authorList>
            <person name="Baroncelli R."/>
            <person name="Pensec F."/>
            <person name="Da Lio D."/>
            <person name="Boufleur T."/>
            <person name="Vicente I."/>
            <person name="Sarrocco S."/>
            <person name="Picot A."/>
            <person name="Baraldi E."/>
            <person name="Sukno S."/>
            <person name="Thon M."/>
            <person name="Le Floch G."/>
        </authorList>
    </citation>
    <scope>NUCLEOTIDE SEQUENCE</scope>
    <source>
        <strain evidence="2">IMI 504893</strain>
    </source>
</reference>
<dbReference type="Proteomes" id="UP000830671">
    <property type="component" value="Chromosome 3"/>
</dbReference>
<evidence type="ECO:0000313" key="3">
    <source>
        <dbReference type="Proteomes" id="UP000830671"/>
    </source>
</evidence>
<feature type="region of interest" description="Disordered" evidence="1">
    <location>
        <begin position="344"/>
        <end position="370"/>
    </location>
</feature>
<name>A0A9Q8WF17_9PEZI</name>
<dbReference type="EMBL" id="CP019475">
    <property type="protein sequence ID" value="UQC80407.1"/>
    <property type="molecule type" value="Genomic_DNA"/>
</dbReference>
<dbReference type="RefSeq" id="XP_049142038.1">
    <property type="nucleotide sequence ID" value="XM_049284895.1"/>
</dbReference>
<feature type="region of interest" description="Disordered" evidence="1">
    <location>
        <begin position="1519"/>
        <end position="1559"/>
    </location>
</feature>
<gene>
    <name evidence="2" type="ORF">CLUP02_05890</name>
</gene>
<proteinExistence type="predicted"/>
<sequence>MPIAVCMAPGDCDRWQRFAGYNGGYQRVSLQPRDEAKNRYSDDGASGIMAMAISSDLGQVVILGWSDASMSEAPNQSESGPGLARQASSEGSNGPSWLPFGRLEIDKATVVPNDRGTFGWTLGVRANGVENYFRKEFSPICRALAPVRSHVAAPTDGGIPALTLETSPKGGAKMVDGPCRSRENQVAAVVTGRDGRSGRKTIWPKMGIPRQAWNGCSGDNRRVGKGTTDEAERARLQEYFSSSLSLLKFGPRIMDAVCKARIPMQVGGFLVLIPPGGSKQDRVPMLGMQRFRRHGAGEDPNPEPPSCAVCLSDRPSKKNQSVPQFHRMMEALARAMDLDIAGQAGQRRRTLTMSSTRVGKTPSTPQVVPGFSGDLQLLTQISIFTVHPSASERPPSSCITSSLVQCVSPLGSVRSPTETPSIGSTVSGASEVWLSRFVSSPNLTPSASPSSQERNAPLLYSYALSGPALQACQGVYLASSAHWSRPAYLSLVTAQLVVAFRSDTTTAWKERQHPHSQYGDIIWSSVLGCGIIAFRIGDQVNAPRHKPQSSRCSISIPRSYCMHYALCTMSTPGPSFEPCSEGSSCVSYPSKLTDRQLQLHRALTANVNSLAANIRRSPCTMVTGSANFRLPLADRQHRSTFCWGLSGWSTPWWLAIQTSGNHSSDLCTYQTNSVDLRLGSLVNVTRISPQFPIVITGGTLHGYAKVFTPPGLALTFVTRMARLRSSLFGFRSFCGGTLRKRELQLDAIPLARTGLPRSPSTSPIIGHEIAFFSLFSYAYLAPPAAVVELKGKERGPCGKIDPWKVATLYTVPTRTTRLALQDLGTRKHMDEHSGVYAKSTWSVPPTAIPLEPRKGMSCTEGLLTNRGRYFIGLQLQQDLNHADISRVTVTATEPTGENELTHPDGGIGLHREEMGRVEPAWLGFEDPPRTANHTPRIHASFTLEGLDNYELTGSLEETIRGSSASTRHASPFVGLNGLLNFHHAAQYRSHESGRCSSWSANRWSFALEFLGFASLAPSFSFSQYRWEACMEQQLFGACFSLDELLITALNSGRSSFKLGRKTRPRVAQTEETLAVCSLVSPNAYPFISYDAMKCAGWRATTLNLPCCMANLILTSSPCPWSVYAHTRPGIVRHLSSSSSPSVNFSGFFLHHLKQPHTPHQKHCPSAKHEPLEQRPFDGGCLSCASNPRGSPLFLSANLQKKQDRLQIHTLFSVPRRLRLESSNRRRMFQTVPHSRPCPGARKNAALQVDATEDRAHNILTTHSCIFRCILTTQLFSQSFCVLIAKLFCLSGIQSDANILHRHLISPAQPVAAPAHIPILKTQWRDAAGDSKANLATEKTIRHHFPYQPADMHSCCLRRDKDDNKRLQDSTVHAVRLPATSRTEDVSAVPVCWDLNPVNDFQLSHWDGNTILPHRSSSNDHVASNEEKQLLARADPPSRTAQGPGAAVVRWTHNSVECLPYNASPQLSGFELPKSPNFIRVEALMLGVLTRCLLDRDGTAPRGRRSAVIVTERLNECEHCEGHAKSSNKSRPGKGQTGLTSRTGQQTEDLVPEDSKNSGSPSYEVVLIRIISCPFARQKGHIEERASRRGLSYCACRTELRKVTDAVQTTESSRVIDSSICSISIQKGQVNPETTCSLELTPLVGQGVLHVFDNG</sequence>
<feature type="compositionally biased region" description="Polar residues" evidence="1">
    <location>
        <begin position="86"/>
        <end position="95"/>
    </location>
</feature>
<evidence type="ECO:0000313" key="2">
    <source>
        <dbReference type="EMBL" id="UQC80407.1"/>
    </source>
</evidence>
<evidence type="ECO:0000256" key="1">
    <source>
        <dbReference type="SAM" id="MobiDB-lite"/>
    </source>
</evidence>
<accession>A0A9Q8WF17</accession>
<dbReference type="GeneID" id="73339905"/>
<protein>
    <submittedName>
        <fullName evidence="2">Uncharacterized protein</fullName>
    </submittedName>
</protein>
<dbReference type="KEGG" id="clup:CLUP02_05890"/>
<keyword evidence="3" id="KW-1185">Reference proteome</keyword>
<organism evidence="2 3">
    <name type="scientific">Colletotrichum lupini</name>
    <dbReference type="NCBI Taxonomy" id="145971"/>
    <lineage>
        <taxon>Eukaryota</taxon>
        <taxon>Fungi</taxon>
        <taxon>Dikarya</taxon>
        <taxon>Ascomycota</taxon>
        <taxon>Pezizomycotina</taxon>
        <taxon>Sordariomycetes</taxon>
        <taxon>Hypocreomycetidae</taxon>
        <taxon>Glomerellales</taxon>
        <taxon>Glomerellaceae</taxon>
        <taxon>Colletotrichum</taxon>
        <taxon>Colletotrichum acutatum species complex</taxon>
    </lineage>
</organism>
<feature type="region of interest" description="Disordered" evidence="1">
    <location>
        <begin position="71"/>
        <end position="96"/>
    </location>
</feature>
<feature type="compositionally biased region" description="Polar residues" evidence="1">
    <location>
        <begin position="351"/>
        <end position="366"/>
    </location>
</feature>